<dbReference type="InterPro" id="IPR035965">
    <property type="entry name" value="PAS-like_dom_sf"/>
</dbReference>
<dbReference type="PANTHER" id="PTHR43065">
    <property type="entry name" value="SENSOR HISTIDINE KINASE"/>
    <property type="match status" value="1"/>
</dbReference>
<keyword evidence="8" id="KW-0597">Phosphoprotein</keyword>
<dbReference type="InterPro" id="IPR003661">
    <property type="entry name" value="HisK_dim/P_dom"/>
</dbReference>
<dbReference type="EMBL" id="QFXC01000007">
    <property type="protein sequence ID" value="RDH84688.1"/>
    <property type="molecule type" value="Genomic_DNA"/>
</dbReference>
<evidence type="ECO:0000259" key="11">
    <source>
        <dbReference type="PROSITE" id="PS50112"/>
    </source>
</evidence>
<dbReference type="SUPFAM" id="SSF55785">
    <property type="entry name" value="PYP-like sensor domain (PAS domain)"/>
    <property type="match status" value="2"/>
</dbReference>
<dbReference type="Pfam" id="PF00072">
    <property type="entry name" value="Response_reg"/>
    <property type="match status" value="1"/>
</dbReference>
<dbReference type="SUPFAM" id="SSF55874">
    <property type="entry name" value="ATPase domain of HSP90 chaperone/DNA topoisomerase II/histidine kinase"/>
    <property type="match status" value="1"/>
</dbReference>
<evidence type="ECO:0000256" key="3">
    <source>
        <dbReference type="ARBA" id="ARBA00022679"/>
    </source>
</evidence>
<dbReference type="Pfam" id="PF13426">
    <property type="entry name" value="PAS_9"/>
    <property type="match status" value="1"/>
</dbReference>
<dbReference type="InterPro" id="IPR011006">
    <property type="entry name" value="CheY-like_superfamily"/>
</dbReference>
<evidence type="ECO:0000256" key="6">
    <source>
        <dbReference type="ARBA" id="ARBA00022840"/>
    </source>
</evidence>
<sequence length="819" mass="91592">MSENNKIDIELLEQIYDCSTTCILDENFAIIESNENFNKLSGYSESEVSGISLLQLKHQDQSNSVYDFLIRTLEKGEIWKGELQFSHKTKHLIWLDTTIKPILLNHQKKRYIGTFIDISPRKVLIDNLKQRAHRQGLIAILGQISLNNIPIQDLLEQTLSVVCGSLNINIGVIQEIAVDGEKALVRASYNTAILQPGETVLNIINNNILEYTLHSDRPVICESLENEKRFNTPDEYLQENASSAICILIGDKKYPFGIFTLLSDKPKDLNIDEIHFLQSVCNILAEAINRKNMEQALRHEQELSRNYLDVAEVVFIVLDTKGNILLANRYAASILGYSQESLAGMNFINAFIPEEYQKTVFTNFKKMINKEKTQNNLVDIHGNVTPVINRQNNLRHIRWRSSALLSDNGDVNAILSSGEDITDILAHEKEQKHLEKQLHQAQKVEAIGMLAGGIAHDFNNILASILGFSELAFETLNSDDTKLHKYLTQIQNSGIKARDIIAQLQSINLQDDSAEKAILLPSLLKGTLQMLRSALPSSIDMQLNINNDVPAVKINAPRFNQMIMHILTNSRNALNGKGSIEINLKTEELSETCCTACNSSFNGRYVVLSIHDNGPGINSNIFPEIFSNKTKNTNAGLPFISHVIHNTHGHLLISESHLSTNTNAPGTCIKLLFEIVDESSIEEKQKKDEIDFSAIYNKHIMIVDDENSVASYMGELFRGAGFNATVFCDSAEALESFKNNPDSYDLIVSDQTMPVITGDILASQMLELKPELPVIICTGHSDLLDKEKAEDLQIKALLAKPVDSAELLHTVVNLLTEKK</sequence>
<dbReference type="AlphaFoldDB" id="A0A370DID8"/>
<dbReference type="Pfam" id="PF02518">
    <property type="entry name" value="HATPase_c"/>
    <property type="match status" value="1"/>
</dbReference>
<dbReference type="Gene3D" id="1.10.287.130">
    <property type="match status" value="1"/>
</dbReference>
<dbReference type="PROSITE" id="PS50109">
    <property type="entry name" value="HIS_KIN"/>
    <property type="match status" value="1"/>
</dbReference>
<dbReference type="Pfam" id="PF13185">
    <property type="entry name" value="GAF_2"/>
    <property type="match status" value="1"/>
</dbReference>
<dbReference type="InterPro" id="IPR013656">
    <property type="entry name" value="PAS_4"/>
</dbReference>
<name>A0A370DID8_9GAMM</name>
<feature type="domain" description="Histidine kinase" evidence="9">
    <location>
        <begin position="453"/>
        <end position="677"/>
    </location>
</feature>
<dbReference type="InterPro" id="IPR003018">
    <property type="entry name" value="GAF"/>
</dbReference>
<dbReference type="Pfam" id="PF08448">
    <property type="entry name" value="PAS_4"/>
    <property type="match status" value="1"/>
</dbReference>
<evidence type="ECO:0000259" key="9">
    <source>
        <dbReference type="PROSITE" id="PS50109"/>
    </source>
</evidence>
<evidence type="ECO:0000256" key="7">
    <source>
        <dbReference type="ARBA" id="ARBA00023012"/>
    </source>
</evidence>
<dbReference type="GO" id="GO:0000155">
    <property type="term" value="F:phosphorelay sensor kinase activity"/>
    <property type="evidence" value="ECO:0007669"/>
    <property type="project" value="InterPro"/>
</dbReference>
<keyword evidence="3" id="KW-0808">Transferase</keyword>
<dbReference type="Gene3D" id="3.30.565.10">
    <property type="entry name" value="Histidine kinase-like ATPase, C-terminal domain"/>
    <property type="match status" value="1"/>
</dbReference>
<dbReference type="SUPFAM" id="SSF47384">
    <property type="entry name" value="Homodimeric domain of signal transducing histidine kinase"/>
    <property type="match status" value="1"/>
</dbReference>
<dbReference type="NCBIfam" id="TIGR00229">
    <property type="entry name" value="sensory_box"/>
    <property type="match status" value="2"/>
</dbReference>
<evidence type="ECO:0000256" key="1">
    <source>
        <dbReference type="ARBA" id="ARBA00000085"/>
    </source>
</evidence>
<comment type="catalytic activity">
    <reaction evidence="1">
        <text>ATP + protein L-histidine = ADP + protein N-phospho-L-histidine.</text>
        <dbReference type="EC" id="2.7.13.3"/>
    </reaction>
</comment>
<accession>A0A370DID8</accession>
<dbReference type="Gene3D" id="3.30.450.40">
    <property type="match status" value="1"/>
</dbReference>
<organism evidence="12 13">
    <name type="scientific">endosymbiont of Galathealinum brachiosum</name>
    <dbReference type="NCBI Taxonomy" id="2200906"/>
    <lineage>
        <taxon>Bacteria</taxon>
        <taxon>Pseudomonadati</taxon>
        <taxon>Pseudomonadota</taxon>
        <taxon>Gammaproteobacteria</taxon>
        <taxon>sulfur-oxidizing symbionts</taxon>
    </lineage>
</organism>
<dbReference type="Gene3D" id="3.40.50.2300">
    <property type="match status" value="1"/>
</dbReference>
<proteinExistence type="predicted"/>
<feature type="domain" description="PAS" evidence="11">
    <location>
        <begin position="300"/>
        <end position="371"/>
    </location>
</feature>
<evidence type="ECO:0000256" key="4">
    <source>
        <dbReference type="ARBA" id="ARBA00022741"/>
    </source>
</evidence>
<comment type="caution">
    <text evidence="12">The sequence shown here is derived from an EMBL/GenBank/DDBJ whole genome shotgun (WGS) entry which is preliminary data.</text>
</comment>
<dbReference type="InterPro" id="IPR001610">
    <property type="entry name" value="PAC"/>
</dbReference>
<dbReference type="InterPro" id="IPR029016">
    <property type="entry name" value="GAF-like_dom_sf"/>
</dbReference>
<dbReference type="PANTHER" id="PTHR43065:SF46">
    <property type="entry name" value="C4-DICARBOXYLATE TRANSPORT SENSOR PROTEIN DCTB"/>
    <property type="match status" value="1"/>
</dbReference>
<dbReference type="InterPro" id="IPR005467">
    <property type="entry name" value="His_kinase_dom"/>
</dbReference>
<dbReference type="SUPFAM" id="SSF52172">
    <property type="entry name" value="CheY-like"/>
    <property type="match status" value="1"/>
</dbReference>
<keyword evidence="5" id="KW-0418">Kinase</keyword>
<dbReference type="PROSITE" id="PS50112">
    <property type="entry name" value="PAS"/>
    <property type="match status" value="2"/>
</dbReference>
<feature type="domain" description="Response regulatory" evidence="10">
    <location>
        <begin position="699"/>
        <end position="815"/>
    </location>
</feature>
<dbReference type="SUPFAM" id="SSF55781">
    <property type="entry name" value="GAF domain-like"/>
    <property type="match status" value="1"/>
</dbReference>
<dbReference type="CDD" id="cd00156">
    <property type="entry name" value="REC"/>
    <property type="match status" value="1"/>
</dbReference>
<keyword evidence="6" id="KW-0067">ATP-binding</keyword>
<dbReference type="SMART" id="SM00448">
    <property type="entry name" value="REC"/>
    <property type="match status" value="1"/>
</dbReference>
<dbReference type="Proteomes" id="UP000254266">
    <property type="component" value="Unassembled WGS sequence"/>
</dbReference>
<dbReference type="SMART" id="SM00388">
    <property type="entry name" value="HisKA"/>
    <property type="match status" value="1"/>
</dbReference>
<evidence type="ECO:0000313" key="13">
    <source>
        <dbReference type="Proteomes" id="UP000254266"/>
    </source>
</evidence>
<evidence type="ECO:0000259" key="10">
    <source>
        <dbReference type="PROSITE" id="PS50110"/>
    </source>
</evidence>
<evidence type="ECO:0000256" key="8">
    <source>
        <dbReference type="PROSITE-ProRule" id="PRU00169"/>
    </source>
</evidence>
<dbReference type="Pfam" id="PF00512">
    <property type="entry name" value="HisKA"/>
    <property type="match status" value="1"/>
</dbReference>
<feature type="domain" description="PAS" evidence="11">
    <location>
        <begin position="23"/>
        <end position="76"/>
    </location>
</feature>
<feature type="modified residue" description="4-aspartylphosphate" evidence="8">
    <location>
        <position position="750"/>
    </location>
</feature>
<dbReference type="Gene3D" id="3.30.450.20">
    <property type="entry name" value="PAS domain"/>
    <property type="match status" value="2"/>
</dbReference>
<dbReference type="GO" id="GO:0005524">
    <property type="term" value="F:ATP binding"/>
    <property type="evidence" value="ECO:0007669"/>
    <property type="project" value="UniProtKB-KW"/>
</dbReference>
<dbReference type="SMART" id="SM00086">
    <property type="entry name" value="PAC"/>
    <property type="match status" value="2"/>
</dbReference>
<dbReference type="SMART" id="SM00091">
    <property type="entry name" value="PAS"/>
    <property type="match status" value="2"/>
</dbReference>
<reference evidence="12 13" key="1">
    <citation type="journal article" date="2018" name="ISME J.">
        <title>Endosymbiont genomes yield clues of tubeworm success.</title>
        <authorList>
            <person name="Li Y."/>
            <person name="Liles M.R."/>
            <person name="Halanych K.M."/>
        </authorList>
    </citation>
    <scope>NUCLEOTIDE SEQUENCE [LARGE SCALE GENOMIC DNA]</scope>
    <source>
        <strain evidence="12">A1464</strain>
    </source>
</reference>
<keyword evidence="13" id="KW-1185">Reference proteome</keyword>
<dbReference type="PROSITE" id="PS50110">
    <property type="entry name" value="RESPONSE_REGULATORY"/>
    <property type="match status" value="1"/>
</dbReference>
<keyword evidence="4" id="KW-0547">Nucleotide-binding</keyword>
<dbReference type="CDD" id="cd00130">
    <property type="entry name" value="PAS"/>
    <property type="match status" value="2"/>
</dbReference>
<dbReference type="EC" id="2.7.13.3" evidence="2"/>
<dbReference type="InterPro" id="IPR036890">
    <property type="entry name" value="HATPase_C_sf"/>
</dbReference>
<evidence type="ECO:0000256" key="2">
    <source>
        <dbReference type="ARBA" id="ARBA00012438"/>
    </source>
</evidence>
<dbReference type="InterPro" id="IPR000014">
    <property type="entry name" value="PAS"/>
</dbReference>
<dbReference type="InterPro" id="IPR036097">
    <property type="entry name" value="HisK_dim/P_sf"/>
</dbReference>
<evidence type="ECO:0000313" key="12">
    <source>
        <dbReference type="EMBL" id="RDH84688.1"/>
    </source>
</evidence>
<evidence type="ECO:0000256" key="5">
    <source>
        <dbReference type="ARBA" id="ARBA00022777"/>
    </source>
</evidence>
<dbReference type="InterPro" id="IPR001789">
    <property type="entry name" value="Sig_transdc_resp-reg_receiver"/>
</dbReference>
<keyword evidence="7" id="KW-0902">Two-component regulatory system</keyword>
<gene>
    <name evidence="12" type="ORF">DIZ80_04265</name>
</gene>
<dbReference type="InterPro" id="IPR003594">
    <property type="entry name" value="HATPase_dom"/>
</dbReference>
<protein>
    <recommendedName>
        <fullName evidence="2">histidine kinase</fullName>
        <ecNumber evidence="2">2.7.13.3</ecNumber>
    </recommendedName>
</protein>
<dbReference type="CDD" id="cd00082">
    <property type="entry name" value="HisKA"/>
    <property type="match status" value="1"/>
</dbReference>